<name>Q1ISV3_KORVE</name>
<dbReference type="InterPro" id="IPR024884">
    <property type="entry name" value="NAPE-PLD"/>
</dbReference>
<evidence type="ECO:0000313" key="2">
    <source>
        <dbReference type="EMBL" id="ABF40047.1"/>
    </source>
</evidence>
<dbReference type="Gene3D" id="3.60.15.10">
    <property type="entry name" value="Ribonuclease Z/Hydroxyacylglutathione hydrolase-like"/>
    <property type="match status" value="1"/>
</dbReference>
<dbReference type="GO" id="GO:0070290">
    <property type="term" value="F:N-acylphosphatidylethanolamine-specific phospholipase D activity"/>
    <property type="evidence" value="ECO:0007669"/>
    <property type="project" value="InterPro"/>
</dbReference>
<keyword evidence="3" id="KW-1185">Reference proteome</keyword>
<dbReference type="OrthoDB" id="9805728at2"/>
<dbReference type="RefSeq" id="WP_011521849.1">
    <property type="nucleotide sequence ID" value="NC_008009.1"/>
</dbReference>
<accession>Q1ISV3</accession>
<gene>
    <name evidence="2" type="ordered locus">Acid345_1044</name>
</gene>
<dbReference type="eggNOG" id="COG2220">
    <property type="taxonomic scope" value="Bacteria"/>
</dbReference>
<dbReference type="PANTHER" id="PTHR15032:SF4">
    <property type="entry name" value="N-ACYL-PHOSPHATIDYLETHANOLAMINE-HYDROLYZING PHOSPHOLIPASE D"/>
    <property type="match status" value="1"/>
</dbReference>
<dbReference type="Proteomes" id="UP000002432">
    <property type="component" value="Chromosome"/>
</dbReference>
<dbReference type="InterPro" id="IPR001279">
    <property type="entry name" value="Metallo-B-lactamas"/>
</dbReference>
<dbReference type="PANTHER" id="PTHR15032">
    <property type="entry name" value="N-ACYL-PHOSPHATIDYLETHANOLAMINE-HYDROLYZING PHOSPHOLIPASE D"/>
    <property type="match status" value="1"/>
</dbReference>
<proteinExistence type="predicted"/>
<dbReference type="EnsemblBacteria" id="ABF40047">
    <property type="protein sequence ID" value="ABF40047"/>
    <property type="gene ID" value="Acid345_1044"/>
</dbReference>
<dbReference type="EMBL" id="CP000360">
    <property type="protein sequence ID" value="ABF40047.1"/>
    <property type="molecule type" value="Genomic_DNA"/>
</dbReference>
<dbReference type="AlphaFoldDB" id="Q1ISV3"/>
<organism evidence="2 3">
    <name type="scientific">Koribacter versatilis (strain Ellin345)</name>
    <dbReference type="NCBI Taxonomy" id="204669"/>
    <lineage>
        <taxon>Bacteria</taxon>
        <taxon>Pseudomonadati</taxon>
        <taxon>Acidobacteriota</taxon>
        <taxon>Terriglobia</taxon>
        <taxon>Terriglobales</taxon>
        <taxon>Candidatus Korobacteraceae</taxon>
        <taxon>Candidatus Korobacter</taxon>
    </lineage>
</organism>
<dbReference type="PIRSF" id="PIRSF038896">
    <property type="entry name" value="NAPE-PLD"/>
    <property type="match status" value="1"/>
</dbReference>
<protein>
    <recommendedName>
        <fullName evidence="1">Metallo-beta-lactamase domain-containing protein</fullName>
    </recommendedName>
</protein>
<dbReference type="Pfam" id="PF12706">
    <property type="entry name" value="Lactamase_B_2"/>
    <property type="match status" value="1"/>
</dbReference>
<reference evidence="2 3" key="1">
    <citation type="journal article" date="2009" name="Appl. Environ. Microbiol.">
        <title>Three genomes from the phylum Acidobacteria provide insight into the lifestyles of these microorganisms in soils.</title>
        <authorList>
            <person name="Ward N.L."/>
            <person name="Challacombe J.F."/>
            <person name="Janssen P.H."/>
            <person name="Henrissat B."/>
            <person name="Coutinho P.M."/>
            <person name="Wu M."/>
            <person name="Xie G."/>
            <person name="Haft D.H."/>
            <person name="Sait M."/>
            <person name="Badger J."/>
            <person name="Barabote R.D."/>
            <person name="Bradley B."/>
            <person name="Brettin T.S."/>
            <person name="Brinkac L.M."/>
            <person name="Bruce D."/>
            <person name="Creasy T."/>
            <person name="Daugherty S.C."/>
            <person name="Davidsen T.M."/>
            <person name="DeBoy R.T."/>
            <person name="Detter J.C."/>
            <person name="Dodson R.J."/>
            <person name="Durkin A.S."/>
            <person name="Ganapathy A."/>
            <person name="Gwinn-Giglio M."/>
            <person name="Han C.S."/>
            <person name="Khouri H."/>
            <person name="Kiss H."/>
            <person name="Kothari S.P."/>
            <person name="Madupu R."/>
            <person name="Nelson K.E."/>
            <person name="Nelson W.C."/>
            <person name="Paulsen I."/>
            <person name="Penn K."/>
            <person name="Ren Q."/>
            <person name="Rosovitz M.J."/>
            <person name="Selengut J.D."/>
            <person name="Shrivastava S."/>
            <person name="Sullivan S.A."/>
            <person name="Tapia R."/>
            <person name="Thompson L.S."/>
            <person name="Watkins K.L."/>
            <person name="Yang Q."/>
            <person name="Yu C."/>
            <person name="Zafar N."/>
            <person name="Zhou L."/>
            <person name="Kuske C.R."/>
        </authorList>
    </citation>
    <scope>NUCLEOTIDE SEQUENCE [LARGE SCALE GENOMIC DNA]</scope>
    <source>
        <strain evidence="2 3">Ellin345</strain>
    </source>
</reference>
<evidence type="ECO:0000259" key="1">
    <source>
        <dbReference type="SMART" id="SM00849"/>
    </source>
</evidence>
<dbReference type="KEGG" id="aba:Acid345_1044"/>
<dbReference type="SMART" id="SM00849">
    <property type="entry name" value="Lactamase_B"/>
    <property type="match status" value="1"/>
</dbReference>
<dbReference type="GO" id="GO:0005737">
    <property type="term" value="C:cytoplasm"/>
    <property type="evidence" value="ECO:0007669"/>
    <property type="project" value="TreeGrafter"/>
</dbReference>
<dbReference type="HOGENOM" id="CLU_020884_1_0_0"/>
<feature type="domain" description="Metallo-beta-lactamase" evidence="1">
    <location>
        <begin position="46"/>
        <end position="251"/>
    </location>
</feature>
<dbReference type="GO" id="GO:0008270">
    <property type="term" value="F:zinc ion binding"/>
    <property type="evidence" value="ECO:0007669"/>
    <property type="project" value="InterPro"/>
</dbReference>
<sequence>MLKITIRKKAKQFGKLVRHSVVTPRTGVAHQPIHAKAHELGITFIGHSSFLIQLGGKNILIDPNYAPWIFVLKRLRRAGVRISDLPPIDLILVSHAHFDHLHRPSLRAIARSNYRRFGKRPTIVVPHHVEDLVSDLGMERVVELEWWQSVKFGSVEITHTPSRHWGARIIRDMHRGYGGFVLKSGQHALYHSGDTAYFDGFHEIGTRLHPKIALLPIGAYHPESFRNVHASPEDAVQAFIDLKAHCMIPMHYGTFRLSHEPMEEPLDRLLSDAESRGILNKMLVLEEGKTKIFAKE</sequence>
<dbReference type="InterPro" id="IPR036866">
    <property type="entry name" value="RibonucZ/Hydroxyglut_hydro"/>
</dbReference>
<dbReference type="SUPFAM" id="SSF56281">
    <property type="entry name" value="Metallo-hydrolase/oxidoreductase"/>
    <property type="match status" value="1"/>
</dbReference>
<dbReference type="STRING" id="204669.Acid345_1044"/>
<evidence type="ECO:0000313" key="3">
    <source>
        <dbReference type="Proteomes" id="UP000002432"/>
    </source>
</evidence>